<keyword evidence="9" id="KW-1185">Reference proteome</keyword>
<feature type="transmembrane region" description="Helical" evidence="6">
    <location>
        <begin position="242"/>
        <end position="260"/>
    </location>
</feature>
<dbReference type="GO" id="GO:0005385">
    <property type="term" value="F:zinc ion transmembrane transporter activity"/>
    <property type="evidence" value="ECO:0007669"/>
    <property type="project" value="TreeGrafter"/>
</dbReference>
<keyword evidence="3" id="KW-0813">Transport</keyword>
<feature type="transmembrane region" description="Helical" evidence="6">
    <location>
        <begin position="121"/>
        <end position="141"/>
    </location>
</feature>
<dbReference type="PANTHER" id="PTHR11562:SF17">
    <property type="entry name" value="RE54080P-RELATED"/>
    <property type="match status" value="1"/>
</dbReference>
<dbReference type="EMBL" id="JACHGF010000002">
    <property type="protein sequence ID" value="MBB5283031.1"/>
    <property type="molecule type" value="Genomic_DNA"/>
</dbReference>
<evidence type="ECO:0000256" key="1">
    <source>
        <dbReference type="ARBA" id="ARBA00004141"/>
    </source>
</evidence>
<evidence type="ECO:0000256" key="6">
    <source>
        <dbReference type="SAM" id="Phobius"/>
    </source>
</evidence>
<accession>A0A840TI91</accession>
<dbReference type="Proteomes" id="UP000557307">
    <property type="component" value="Unassembled WGS sequence"/>
</dbReference>
<evidence type="ECO:0000256" key="3">
    <source>
        <dbReference type="ARBA" id="ARBA00022906"/>
    </source>
</evidence>
<keyword evidence="3" id="KW-0864">Zinc transport</keyword>
<keyword evidence="5 6" id="KW-0472">Membrane</keyword>
<dbReference type="GO" id="GO:0005886">
    <property type="term" value="C:plasma membrane"/>
    <property type="evidence" value="ECO:0007669"/>
    <property type="project" value="TreeGrafter"/>
</dbReference>
<comment type="caution">
    <text evidence="8">The sequence shown here is derived from an EMBL/GenBank/DDBJ whole genome shotgun (WGS) entry which is preliminary data.</text>
</comment>
<keyword evidence="2 6" id="KW-0812">Transmembrane</keyword>
<feature type="transmembrane region" description="Helical" evidence="6">
    <location>
        <begin position="87"/>
        <end position="109"/>
    </location>
</feature>
<name>A0A840TI91_9BACT</name>
<reference evidence="8 9" key="1">
    <citation type="submission" date="2020-08" db="EMBL/GenBank/DDBJ databases">
        <title>Genomic Encyclopedia of Type Strains, Phase IV (KMG-IV): sequencing the most valuable type-strain genomes for metagenomic binning, comparative biology and taxonomic classification.</title>
        <authorList>
            <person name="Goeker M."/>
        </authorList>
    </citation>
    <scope>NUCLEOTIDE SEQUENCE [LARGE SCALE GENOMIC DNA]</scope>
    <source>
        <strain evidence="8 9">DSM 105074</strain>
    </source>
</reference>
<feature type="transmembrane region" description="Helical" evidence="6">
    <location>
        <begin position="148"/>
        <end position="165"/>
    </location>
</feature>
<dbReference type="InterPro" id="IPR050681">
    <property type="entry name" value="CDF/SLC30A"/>
</dbReference>
<gene>
    <name evidence="8" type="ORF">HNQ92_001157</name>
</gene>
<evidence type="ECO:0000256" key="2">
    <source>
        <dbReference type="ARBA" id="ARBA00022692"/>
    </source>
</evidence>
<evidence type="ECO:0000256" key="5">
    <source>
        <dbReference type="ARBA" id="ARBA00023136"/>
    </source>
</evidence>
<feature type="domain" description="HMA" evidence="7">
    <location>
        <begin position="2"/>
        <end position="65"/>
    </location>
</feature>
<keyword evidence="4 6" id="KW-1133">Transmembrane helix</keyword>
<proteinExistence type="predicted"/>
<dbReference type="SUPFAM" id="SSF161111">
    <property type="entry name" value="Cation efflux protein transmembrane domain-like"/>
    <property type="match status" value="1"/>
</dbReference>
<evidence type="ECO:0000256" key="4">
    <source>
        <dbReference type="ARBA" id="ARBA00022989"/>
    </source>
</evidence>
<dbReference type="AlphaFoldDB" id="A0A840TI91"/>
<dbReference type="SUPFAM" id="SSF55008">
    <property type="entry name" value="HMA, heavy metal-associated domain"/>
    <property type="match status" value="1"/>
</dbReference>
<keyword evidence="3" id="KW-0406">Ion transport</keyword>
<dbReference type="InterPro" id="IPR036163">
    <property type="entry name" value="HMA_dom_sf"/>
</dbReference>
<dbReference type="RefSeq" id="WP_184172080.1">
    <property type="nucleotide sequence ID" value="NZ_JACHGF010000002.1"/>
</dbReference>
<feature type="transmembrane region" description="Helical" evidence="6">
    <location>
        <begin position="219"/>
        <end position="236"/>
    </location>
</feature>
<dbReference type="PANTHER" id="PTHR11562">
    <property type="entry name" value="CATION EFFLUX PROTEIN/ ZINC TRANSPORTER"/>
    <property type="match status" value="1"/>
</dbReference>
<evidence type="ECO:0000259" key="7">
    <source>
        <dbReference type="PROSITE" id="PS50846"/>
    </source>
</evidence>
<keyword evidence="3" id="KW-0862">Zinc</keyword>
<evidence type="ECO:0000313" key="8">
    <source>
        <dbReference type="EMBL" id="MBB5283031.1"/>
    </source>
</evidence>
<dbReference type="Pfam" id="PF01545">
    <property type="entry name" value="Cation_efflux"/>
    <property type="match status" value="1"/>
</dbReference>
<dbReference type="InterPro" id="IPR006121">
    <property type="entry name" value="HMA_dom"/>
</dbReference>
<dbReference type="Gene3D" id="1.20.1510.10">
    <property type="entry name" value="Cation efflux protein transmembrane domain"/>
    <property type="match status" value="1"/>
</dbReference>
<dbReference type="PROSITE" id="PS50846">
    <property type="entry name" value="HMA_2"/>
    <property type="match status" value="1"/>
</dbReference>
<evidence type="ECO:0000313" key="9">
    <source>
        <dbReference type="Proteomes" id="UP000557307"/>
    </source>
</evidence>
<dbReference type="InterPro" id="IPR058533">
    <property type="entry name" value="Cation_efflux_TM"/>
</dbReference>
<dbReference type="GO" id="GO:0046872">
    <property type="term" value="F:metal ion binding"/>
    <property type="evidence" value="ECO:0007669"/>
    <property type="project" value="InterPro"/>
</dbReference>
<organism evidence="8 9">
    <name type="scientific">Rhabdobacter roseus</name>
    <dbReference type="NCBI Taxonomy" id="1655419"/>
    <lineage>
        <taxon>Bacteria</taxon>
        <taxon>Pseudomonadati</taxon>
        <taxon>Bacteroidota</taxon>
        <taxon>Cytophagia</taxon>
        <taxon>Cytophagales</taxon>
        <taxon>Cytophagaceae</taxon>
        <taxon>Rhabdobacter</taxon>
    </lineage>
</organism>
<protein>
    <submittedName>
        <fullName evidence="8">Co/Zn/Cd efflux system component</fullName>
    </submittedName>
</protein>
<comment type="subcellular location">
    <subcellularLocation>
        <location evidence="1">Membrane</location>
        <topology evidence="1">Multi-pass membrane protein</topology>
    </subcellularLocation>
</comment>
<feature type="transmembrane region" description="Helical" evidence="6">
    <location>
        <begin position="177"/>
        <end position="198"/>
    </location>
</feature>
<dbReference type="InterPro" id="IPR027469">
    <property type="entry name" value="Cation_efflux_TMD_sf"/>
</dbReference>
<sequence>MQKTLFKVPKMDCPSEENLIRIKLNPISEVKKLDFDLERRQLTVYHEGQLELIEKSMEALNLGTQRQRTESTEQREFGEEHQTQRRVLWAVLVINFAFFVLEMTTGLLSRSMGLVADSLDMLADAFVYAISLYAVGGTLARKKAIARLAGYFQIALALVGFGEVLRRFLGTEQPPDFTTMIGVSVAALIANGLCLYLLQKAKSQEAHMRASMIFTSNDIIINGGVIVAGLLVLWTKSSLPDLLVGSVVFALVLRGAFRILQVGK</sequence>